<name>A0A7J7G003_CAMSI</name>
<evidence type="ECO:0000313" key="2">
    <source>
        <dbReference type="Proteomes" id="UP000593564"/>
    </source>
</evidence>
<evidence type="ECO:0000313" key="1">
    <source>
        <dbReference type="EMBL" id="KAF5934013.1"/>
    </source>
</evidence>
<dbReference type="EMBL" id="JACBKZ010000014">
    <property type="protein sequence ID" value="KAF5934013.1"/>
    <property type="molecule type" value="Genomic_DNA"/>
</dbReference>
<accession>A0A7J7G003</accession>
<dbReference type="AlphaFoldDB" id="A0A7J7G003"/>
<reference evidence="2" key="1">
    <citation type="journal article" date="2020" name="Nat. Commun.">
        <title>Genome assembly of wild tea tree DASZ reveals pedigree and selection history of tea varieties.</title>
        <authorList>
            <person name="Zhang W."/>
            <person name="Zhang Y."/>
            <person name="Qiu H."/>
            <person name="Guo Y."/>
            <person name="Wan H."/>
            <person name="Zhang X."/>
            <person name="Scossa F."/>
            <person name="Alseekh S."/>
            <person name="Zhang Q."/>
            <person name="Wang P."/>
            <person name="Xu L."/>
            <person name="Schmidt M.H."/>
            <person name="Jia X."/>
            <person name="Li D."/>
            <person name="Zhu A."/>
            <person name="Guo F."/>
            <person name="Chen W."/>
            <person name="Ni D."/>
            <person name="Usadel B."/>
            <person name="Fernie A.R."/>
            <person name="Wen W."/>
        </authorList>
    </citation>
    <scope>NUCLEOTIDE SEQUENCE [LARGE SCALE GENOMIC DNA]</scope>
    <source>
        <strain evidence="2">cv. G240</strain>
    </source>
</reference>
<dbReference type="Proteomes" id="UP000593564">
    <property type="component" value="Unassembled WGS sequence"/>
</dbReference>
<protein>
    <submittedName>
        <fullName evidence="1">Uncharacterized protein</fullName>
    </submittedName>
</protein>
<proteinExistence type="predicted"/>
<gene>
    <name evidence="1" type="ORF">HYC85_030184</name>
</gene>
<comment type="caution">
    <text evidence="1">The sequence shown here is derived from an EMBL/GenBank/DDBJ whole genome shotgun (WGS) entry which is preliminary data.</text>
</comment>
<sequence>MKVTLTRIKKYAISVKTKSEWSACEMKVTLTRIKKKKIKYSVENSDWFNAFNESFGCLR</sequence>
<organism evidence="1 2">
    <name type="scientific">Camellia sinensis</name>
    <name type="common">Tea plant</name>
    <name type="synonym">Thea sinensis</name>
    <dbReference type="NCBI Taxonomy" id="4442"/>
    <lineage>
        <taxon>Eukaryota</taxon>
        <taxon>Viridiplantae</taxon>
        <taxon>Streptophyta</taxon>
        <taxon>Embryophyta</taxon>
        <taxon>Tracheophyta</taxon>
        <taxon>Spermatophyta</taxon>
        <taxon>Magnoliopsida</taxon>
        <taxon>eudicotyledons</taxon>
        <taxon>Gunneridae</taxon>
        <taxon>Pentapetalae</taxon>
        <taxon>asterids</taxon>
        <taxon>Ericales</taxon>
        <taxon>Theaceae</taxon>
        <taxon>Camellia</taxon>
    </lineage>
</organism>
<reference evidence="1 2" key="2">
    <citation type="submission" date="2020-07" db="EMBL/GenBank/DDBJ databases">
        <title>Genome assembly of wild tea tree DASZ reveals pedigree and selection history of tea varieties.</title>
        <authorList>
            <person name="Zhang W."/>
        </authorList>
    </citation>
    <scope>NUCLEOTIDE SEQUENCE [LARGE SCALE GENOMIC DNA]</scope>
    <source>
        <strain evidence="2">cv. G240</strain>
        <tissue evidence="1">Leaf</tissue>
    </source>
</reference>
<keyword evidence="2" id="KW-1185">Reference proteome</keyword>